<proteinExistence type="predicted"/>
<dbReference type="RefSeq" id="WP_154484953.1">
    <property type="nucleotide sequence ID" value="NZ_VULR01000021.1"/>
</dbReference>
<keyword evidence="3" id="KW-0413">Isomerase</keyword>
<organism evidence="5 6">
    <name type="scientific">Anaerosalibacter bizertensis</name>
    <dbReference type="NCBI Taxonomy" id="932217"/>
    <lineage>
        <taxon>Bacteria</taxon>
        <taxon>Bacillati</taxon>
        <taxon>Bacillota</taxon>
        <taxon>Tissierellia</taxon>
        <taxon>Tissierellales</taxon>
        <taxon>Sporanaerobacteraceae</taxon>
        <taxon>Anaerosalibacter</taxon>
    </lineage>
</organism>
<dbReference type="Proteomes" id="UP000462760">
    <property type="component" value="Unassembled WGS sequence"/>
</dbReference>
<evidence type="ECO:0000256" key="3">
    <source>
        <dbReference type="ARBA" id="ARBA00023235"/>
    </source>
</evidence>
<keyword evidence="2" id="KW-0663">Pyridoxal phosphate</keyword>
<evidence type="ECO:0000256" key="1">
    <source>
        <dbReference type="ARBA" id="ARBA00001933"/>
    </source>
</evidence>
<dbReference type="EMBL" id="VULR01000021">
    <property type="protein sequence ID" value="MSS44279.1"/>
    <property type="molecule type" value="Genomic_DNA"/>
</dbReference>
<accession>A0A844FJW9</accession>
<dbReference type="NCBIfam" id="NF040742">
    <property type="entry name" value="racem_Orr"/>
    <property type="match status" value="1"/>
</dbReference>
<sequence length="356" mass="39568">MQYPFIEVDIKKIKHNAKVVTDICKKHGVNPVGVTKVSSGSIELAQAMIDGGIDTLGDSKLDNLEKFKDLPAKKMLLRLPAISEAKKLVEFADISLNSEIKTIEAISKEAVKLGKTHEIVLMIDVGDLREGIFYENKDTIMETVDHILRLEGVKLVGIGTNLTCYGAIIPSKENVGQLVDIKKEIEEKFNIELELISGGNSSSLCLIQHEELPEGVNQMRLGTSIILGLVEVTWTMIPDTYNDAFKLKAEIVEIQEKPSMPIGEVAMDAFRNVPTFEDKGMMKRAICAIGKQDCDPQFMLPDDENICILGSSSDHLILDITNSDRDYEIGDILSFTLDYVAILRCMTSPYVERVYI</sequence>
<dbReference type="SUPFAM" id="SSF51419">
    <property type="entry name" value="PLP-binding barrel"/>
    <property type="match status" value="1"/>
</dbReference>
<dbReference type="Gene3D" id="3.20.20.10">
    <property type="entry name" value="Alanine racemase"/>
    <property type="match status" value="1"/>
</dbReference>
<reference evidence="5 6" key="1">
    <citation type="submission" date="2019-08" db="EMBL/GenBank/DDBJ databases">
        <title>In-depth cultivation of the pig gut microbiome towards novel bacterial diversity and tailored functional studies.</title>
        <authorList>
            <person name="Wylensek D."/>
            <person name="Hitch T.C.A."/>
            <person name="Clavel T."/>
        </authorList>
    </citation>
    <scope>NUCLEOTIDE SEQUENCE [LARGE SCALE GENOMIC DNA]</scope>
    <source>
        <strain evidence="5 6">Med78-601-WT-4W-RMD-3</strain>
    </source>
</reference>
<dbReference type="GO" id="GO:0005829">
    <property type="term" value="C:cytosol"/>
    <property type="evidence" value="ECO:0007669"/>
    <property type="project" value="TreeGrafter"/>
</dbReference>
<dbReference type="InterPro" id="IPR000821">
    <property type="entry name" value="Ala_racemase"/>
</dbReference>
<evidence type="ECO:0000259" key="4">
    <source>
        <dbReference type="Pfam" id="PF01168"/>
    </source>
</evidence>
<dbReference type="GO" id="GO:0008784">
    <property type="term" value="F:alanine racemase activity"/>
    <property type="evidence" value="ECO:0007669"/>
    <property type="project" value="TreeGrafter"/>
</dbReference>
<feature type="domain" description="Alanine racemase N-terminal" evidence="4">
    <location>
        <begin position="8"/>
        <end position="225"/>
    </location>
</feature>
<dbReference type="GO" id="GO:0030170">
    <property type="term" value="F:pyridoxal phosphate binding"/>
    <property type="evidence" value="ECO:0007669"/>
    <property type="project" value="TreeGrafter"/>
</dbReference>
<dbReference type="Pfam" id="PF01168">
    <property type="entry name" value="Ala_racemase_N"/>
    <property type="match status" value="1"/>
</dbReference>
<evidence type="ECO:0000313" key="5">
    <source>
        <dbReference type="EMBL" id="MSS44279.1"/>
    </source>
</evidence>
<dbReference type="InterPro" id="IPR001608">
    <property type="entry name" value="Ala_racemase_N"/>
</dbReference>
<comment type="caution">
    <text evidence="5">The sequence shown here is derived from an EMBL/GenBank/DDBJ whole genome shotgun (WGS) entry which is preliminary data.</text>
</comment>
<evidence type="ECO:0000256" key="2">
    <source>
        <dbReference type="ARBA" id="ARBA00022898"/>
    </source>
</evidence>
<dbReference type="PANTHER" id="PTHR30511:SF3">
    <property type="entry name" value="LYSINE RACEMASE"/>
    <property type="match status" value="1"/>
</dbReference>
<dbReference type="AlphaFoldDB" id="A0A844FJW9"/>
<name>A0A844FJW9_9FIRM</name>
<dbReference type="OrthoDB" id="504078at2"/>
<protein>
    <submittedName>
        <fullName evidence="5">Alanine/ornithine racemase family PLP-dependent enzyme</fullName>
    </submittedName>
</protein>
<evidence type="ECO:0000313" key="6">
    <source>
        <dbReference type="Proteomes" id="UP000462760"/>
    </source>
</evidence>
<dbReference type="InterPro" id="IPR029066">
    <property type="entry name" value="PLP-binding_barrel"/>
</dbReference>
<dbReference type="CDD" id="cd06815">
    <property type="entry name" value="PLPDE_III_AR_like_1"/>
    <property type="match status" value="1"/>
</dbReference>
<comment type="cofactor">
    <cofactor evidence="1">
        <name>pyridoxal 5'-phosphate</name>
        <dbReference type="ChEBI" id="CHEBI:597326"/>
    </cofactor>
</comment>
<dbReference type="PANTHER" id="PTHR30511">
    <property type="entry name" value="ALANINE RACEMASE"/>
    <property type="match status" value="1"/>
</dbReference>
<gene>
    <name evidence="5" type="ORF">FYJ27_11270</name>
</gene>